<keyword evidence="19" id="KW-1185">Reference proteome</keyword>
<evidence type="ECO:0000259" key="17">
    <source>
        <dbReference type="Pfam" id="PF14340"/>
    </source>
</evidence>
<dbReference type="Proteomes" id="UP000239899">
    <property type="component" value="Unassembled WGS sequence"/>
</dbReference>
<dbReference type="Pfam" id="PF00462">
    <property type="entry name" value="Glutaredoxin"/>
    <property type="match status" value="2"/>
</dbReference>
<feature type="transmembrane region" description="Helical" evidence="13">
    <location>
        <begin position="822"/>
        <end position="844"/>
    </location>
</feature>
<dbReference type="Pfam" id="PF02781">
    <property type="entry name" value="G6PD_C"/>
    <property type="match status" value="1"/>
</dbReference>
<feature type="domain" description="Glucose-6-phosphate dehydrogenase NAD-binding" evidence="15">
    <location>
        <begin position="46"/>
        <end position="227"/>
    </location>
</feature>
<evidence type="ECO:0000256" key="12">
    <source>
        <dbReference type="RuleBase" id="RU362120"/>
    </source>
</evidence>
<dbReference type="PROSITE" id="PS00195">
    <property type="entry name" value="GLUTAREDOXIN_1"/>
    <property type="match status" value="1"/>
</dbReference>
<dbReference type="SUPFAM" id="SSF52833">
    <property type="entry name" value="Thioredoxin-like"/>
    <property type="match status" value="2"/>
</dbReference>
<dbReference type="Gene3D" id="3.30.360.10">
    <property type="entry name" value="Dihydrodipicolinate Reductase, domain 2"/>
    <property type="match status" value="1"/>
</dbReference>
<dbReference type="PROSITE" id="PS00069">
    <property type="entry name" value="G6P_DEHYDROGENASE"/>
    <property type="match status" value="1"/>
</dbReference>
<dbReference type="SUPFAM" id="SSF51735">
    <property type="entry name" value="NAD(P)-binding Rossmann-fold domains"/>
    <property type="match status" value="1"/>
</dbReference>
<feature type="domain" description="DUF4395" evidence="17">
    <location>
        <begin position="706"/>
        <end position="847"/>
    </location>
</feature>
<evidence type="ECO:0000256" key="13">
    <source>
        <dbReference type="SAM" id="Phobius"/>
    </source>
</evidence>
<proteinExistence type="inferred from homology"/>
<feature type="domain" description="Glutaredoxin" evidence="14">
    <location>
        <begin position="1421"/>
        <end position="1482"/>
    </location>
</feature>
<feature type="transmembrane region" description="Helical" evidence="13">
    <location>
        <begin position="1243"/>
        <end position="1265"/>
    </location>
</feature>
<evidence type="ECO:0000256" key="7">
    <source>
        <dbReference type="ARBA" id="ARBA00022989"/>
    </source>
</evidence>
<feature type="transmembrane region" description="Helical" evidence="13">
    <location>
        <begin position="1002"/>
        <end position="1021"/>
    </location>
</feature>
<feature type="transmembrane region" description="Helical" evidence="13">
    <location>
        <begin position="1218"/>
        <end position="1236"/>
    </location>
</feature>
<evidence type="ECO:0000256" key="2">
    <source>
        <dbReference type="ARBA" id="ARBA00004937"/>
    </source>
</evidence>
<dbReference type="PROSITE" id="PS51354">
    <property type="entry name" value="GLUTAREDOXIN_2"/>
    <property type="match status" value="2"/>
</dbReference>
<feature type="domain" description="Glucose-6-phosphate dehydrogenase C-terminal" evidence="16">
    <location>
        <begin position="230"/>
        <end position="515"/>
    </location>
</feature>
<dbReference type="GO" id="GO:0006006">
    <property type="term" value="P:glucose metabolic process"/>
    <property type="evidence" value="ECO:0007669"/>
    <property type="project" value="UniProtKB-KW"/>
</dbReference>
<evidence type="ECO:0000256" key="10">
    <source>
        <dbReference type="ARBA" id="ARBA00023277"/>
    </source>
</evidence>
<dbReference type="Pfam" id="PF14340">
    <property type="entry name" value="DUF4395"/>
    <property type="match status" value="1"/>
</dbReference>
<dbReference type="GO" id="GO:0016020">
    <property type="term" value="C:membrane"/>
    <property type="evidence" value="ECO:0007669"/>
    <property type="project" value="UniProtKB-SubCell"/>
</dbReference>
<dbReference type="HAMAP" id="MF_00966">
    <property type="entry name" value="G6PD"/>
    <property type="match status" value="1"/>
</dbReference>
<comment type="catalytic activity">
    <reaction evidence="11 12">
        <text>D-glucose 6-phosphate + NADP(+) = 6-phospho-D-glucono-1,5-lactone + NADPH + H(+)</text>
        <dbReference type="Rhea" id="RHEA:15841"/>
        <dbReference type="ChEBI" id="CHEBI:15378"/>
        <dbReference type="ChEBI" id="CHEBI:57783"/>
        <dbReference type="ChEBI" id="CHEBI:57955"/>
        <dbReference type="ChEBI" id="CHEBI:58349"/>
        <dbReference type="ChEBI" id="CHEBI:61548"/>
        <dbReference type="EC" id="1.1.1.49"/>
    </reaction>
</comment>
<dbReference type="InterPro" id="IPR004695">
    <property type="entry name" value="SLAC1/Mae1/Ssu1/TehA"/>
</dbReference>
<dbReference type="UniPathway" id="UPA00115">
    <property type="reaction ID" value="UER00408"/>
</dbReference>
<dbReference type="GO" id="GO:0005829">
    <property type="term" value="C:cytosol"/>
    <property type="evidence" value="ECO:0007669"/>
    <property type="project" value="TreeGrafter"/>
</dbReference>
<dbReference type="PANTHER" id="PTHR23429:SF0">
    <property type="entry name" value="GLUCOSE-6-PHOSPHATE 1-DEHYDROGENASE"/>
    <property type="match status" value="1"/>
</dbReference>
<feature type="transmembrane region" description="Helical" evidence="13">
    <location>
        <begin position="1027"/>
        <end position="1049"/>
    </location>
</feature>
<evidence type="ECO:0000313" key="18">
    <source>
        <dbReference type="EMBL" id="PRW33517.1"/>
    </source>
</evidence>
<dbReference type="CDD" id="cd03419">
    <property type="entry name" value="GRX_GRXh_1_2_like"/>
    <property type="match status" value="1"/>
</dbReference>
<dbReference type="Pfam" id="PF00479">
    <property type="entry name" value="G6PD_N"/>
    <property type="match status" value="1"/>
</dbReference>
<dbReference type="PRINTS" id="PR00079">
    <property type="entry name" value="G6PDHDRGNASE"/>
</dbReference>
<dbReference type="Gene3D" id="3.40.30.10">
    <property type="entry name" value="Glutaredoxin"/>
    <property type="match status" value="2"/>
</dbReference>
<keyword evidence="9 13" id="KW-0472">Membrane</keyword>
<dbReference type="GO" id="GO:0050661">
    <property type="term" value="F:NADP binding"/>
    <property type="evidence" value="ECO:0007669"/>
    <property type="project" value="InterPro"/>
</dbReference>
<accession>A0A2P6TGV2</accession>
<feature type="transmembrane region" description="Helical" evidence="13">
    <location>
        <begin position="1061"/>
        <end position="1082"/>
    </location>
</feature>
<evidence type="ECO:0000256" key="5">
    <source>
        <dbReference type="ARBA" id="ARBA00022692"/>
    </source>
</evidence>
<feature type="transmembrane region" description="Helical" evidence="13">
    <location>
        <begin position="759"/>
        <end position="775"/>
    </location>
</feature>
<dbReference type="EMBL" id="LHPG02000016">
    <property type="protein sequence ID" value="PRW33517.1"/>
    <property type="molecule type" value="Genomic_DNA"/>
</dbReference>
<dbReference type="InterPro" id="IPR038665">
    <property type="entry name" value="Voltage-dep_anion_channel_sf"/>
</dbReference>
<reference evidence="18 19" key="1">
    <citation type="journal article" date="2018" name="Plant J.">
        <title>Genome sequences of Chlorella sorokiniana UTEX 1602 and Micractinium conductrix SAG 241.80: implications to maltose excretion by a green alga.</title>
        <authorList>
            <person name="Arriola M.B."/>
            <person name="Velmurugan N."/>
            <person name="Zhang Y."/>
            <person name="Plunkett M.H."/>
            <person name="Hondzo H."/>
            <person name="Barney B.M."/>
        </authorList>
    </citation>
    <scope>NUCLEOTIDE SEQUENCE [LARGE SCALE GENOMIC DNA]</scope>
    <source>
        <strain evidence="19">UTEX 1602</strain>
    </source>
</reference>
<dbReference type="InterPro" id="IPR036249">
    <property type="entry name" value="Thioredoxin-like_sf"/>
</dbReference>
<dbReference type="NCBIfam" id="TIGR00871">
    <property type="entry name" value="zwf"/>
    <property type="match status" value="1"/>
</dbReference>
<feature type="transmembrane region" description="Helical" evidence="13">
    <location>
        <begin position="1088"/>
        <end position="1110"/>
    </location>
</feature>
<dbReference type="InterPro" id="IPR036291">
    <property type="entry name" value="NAD(P)-bd_dom_sf"/>
</dbReference>
<comment type="function">
    <text evidence="12">Catalyzes the rate-limiting step of the oxidative pentose-phosphate pathway, which represents a route for the dissimilation of carbohydrates besides glycolysis.</text>
</comment>
<evidence type="ECO:0000256" key="1">
    <source>
        <dbReference type="ARBA" id="ARBA00004141"/>
    </source>
</evidence>
<dbReference type="InterPro" id="IPR011767">
    <property type="entry name" value="GLR_AS"/>
</dbReference>
<feature type="transmembrane region" description="Helical" evidence="13">
    <location>
        <begin position="795"/>
        <end position="816"/>
    </location>
</feature>
<evidence type="ECO:0000256" key="6">
    <source>
        <dbReference type="ARBA" id="ARBA00022857"/>
    </source>
</evidence>
<gene>
    <name evidence="18" type="ORF">C2E21_7702</name>
</gene>
<evidence type="ECO:0000256" key="9">
    <source>
        <dbReference type="ARBA" id="ARBA00023136"/>
    </source>
</evidence>
<feature type="transmembrane region" description="Helical" evidence="13">
    <location>
        <begin position="930"/>
        <end position="947"/>
    </location>
</feature>
<keyword evidence="4 12" id="KW-0313">Glucose metabolism</keyword>
<dbReference type="GO" id="GO:0055085">
    <property type="term" value="P:transmembrane transport"/>
    <property type="evidence" value="ECO:0007669"/>
    <property type="project" value="InterPro"/>
</dbReference>
<evidence type="ECO:0000259" key="15">
    <source>
        <dbReference type="Pfam" id="PF00479"/>
    </source>
</evidence>
<feature type="transmembrane region" description="Helical" evidence="13">
    <location>
        <begin position="1122"/>
        <end position="1145"/>
    </location>
</feature>
<dbReference type="OrthoDB" id="510272at2759"/>
<evidence type="ECO:0000313" key="19">
    <source>
        <dbReference type="Proteomes" id="UP000239899"/>
    </source>
</evidence>
<keyword evidence="7 13" id="KW-1133">Transmembrane helix</keyword>
<dbReference type="Gene3D" id="3.40.50.720">
    <property type="entry name" value="NAD(P)-binding Rossmann-like Domain"/>
    <property type="match status" value="1"/>
</dbReference>
<name>A0A2P6TGV2_CHLSO</name>
<keyword evidence="8 12" id="KW-0560">Oxidoreductase</keyword>
<keyword evidence="10 12" id="KW-0119">Carbohydrate metabolism</keyword>
<dbReference type="Pfam" id="PF03595">
    <property type="entry name" value="SLAC1"/>
    <property type="match status" value="1"/>
</dbReference>
<comment type="similarity">
    <text evidence="3 12">Belongs to the glucose-6-phosphate dehydrogenase family.</text>
</comment>
<feature type="transmembrane region" description="Helical" evidence="13">
    <location>
        <begin position="710"/>
        <end position="729"/>
    </location>
</feature>
<evidence type="ECO:0000259" key="14">
    <source>
        <dbReference type="Pfam" id="PF00462"/>
    </source>
</evidence>
<dbReference type="PANTHER" id="PTHR23429">
    <property type="entry name" value="GLUCOSE-6-PHOSPHATE 1-DEHYDROGENASE G6PD"/>
    <property type="match status" value="1"/>
</dbReference>
<evidence type="ECO:0000256" key="3">
    <source>
        <dbReference type="ARBA" id="ARBA00009975"/>
    </source>
</evidence>
<feature type="domain" description="Glutaredoxin" evidence="14">
    <location>
        <begin position="583"/>
        <end position="645"/>
    </location>
</feature>
<feature type="transmembrane region" description="Helical" evidence="13">
    <location>
        <begin position="1187"/>
        <end position="1206"/>
    </location>
</feature>
<comment type="caution">
    <text evidence="18">The sequence shown here is derived from an EMBL/GenBank/DDBJ whole genome shotgun (WGS) entry which is preliminary data.</text>
</comment>
<dbReference type="GO" id="GO:0009051">
    <property type="term" value="P:pentose-phosphate shunt, oxidative branch"/>
    <property type="evidence" value="ECO:0007669"/>
    <property type="project" value="UniProtKB-ARBA"/>
</dbReference>
<evidence type="ECO:0000256" key="4">
    <source>
        <dbReference type="ARBA" id="ARBA00022526"/>
    </source>
</evidence>
<dbReference type="InterPro" id="IPR001282">
    <property type="entry name" value="G6P_DH"/>
</dbReference>
<comment type="subcellular location">
    <subcellularLocation>
        <location evidence="1">Membrane</location>
        <topology evidence="1">Multi-pass membrane protein</topology>
    </subcellularLocation>
</comment>
<evidence type="ECO:0000256" key="11">
    <source>
        <dbReference type="ARBA" id="ARBA00048749"/>
    </source>
</evidence>
<dbReference type="InterPro" id="IPR002109">
    <property type="entry name" value="Glutaredoxin"/>
</dbReference>
<dbReference type="InterPro" id="IPR019796">
    <property type="entry name" value="G6P_DH_AS"/>
</dbReference>
<dbReference type="EC" id="1.1.1.49" evidence="12"/>
<dbReference type="InterPro" id="IPR022674">
    <property type="entry name" value="G6P_DH_NAD-bd"/>
</dbReference>
<organism evidence="18 19">
    <name type="scientific">Chlorella sorokiniana</name>
    <name type="common">Freshwater green alga</name>
    <dbReference type="NCBI Taxonomy" id="3076"/>
    <lineage>
        <taxon>Eukaryota</taxon>
        <taxon>Viridiplantae</taxon>
        <taxon>Chlorophyta</taxon>
        <taxon>core chlorophytes</taxon>
        <taxon>Trebouxiophyceae</taxon>
        <taxon>Chlorellales</taxon>
        <taxon>Chlorellaceae</taxon>
        <taxon>Chlorella clade</taxon>
        <taxon>Chlorella</taxon>
    </lineage>
</organism>
<feature type="transmembrane region" description="Helical" evidence="13">
    <location>
        <begin position="959"/>
        <end position="981"/>
    </location>
</feature>
<dbReference type="STRING" id="3076.A0A2P6TGV2"/>
<keyword evidence="6 12" id="KW-0521">NADP</keyword>
<dbReference type="InterPro" id="IPR022675">
    <property type="entry name" value="G6P_DH_C"/>
</dbReference>
<sequence length="1640" mass="181282">MTTTTVAASPSPEAMASLTLQSEPSMLSDRDCWHCGIERELCLTIVVAGASGDLAGKKTYPALQFLFQHGFLPRNVAIIGYARTQLSDQELRDKLRPRLKGSDREKDDFLGRCTYVAGAYDGADGWKKLASVLNDREARARFCCQPCGRLYYLALPPSVYPQVCAGLKAYCDDIPPSDGSWLRVIVEKPFGHDLQSSEELAEMLGKLYPEKQLYRIDHYLGKEMAQNLFVMRFANMFLSPVWNRNCISNVQITFKEDFGTQGRGGYFDSFGIIRDVIQNHLMQLLAFVAMEKPLSIHPDDIRDEKVKVLRCIKPVKDHNVVLGQYVAADGQPGYTDDPTVPPGSKTPTFAAVTLFIDNDRWAGVPFVLKAGKALDDRKAEIRVQLRPTPHFVFGGDPETARNELVVRLQPDEAIYLKLIVKRPGLETGDTAISELDLDYGKRYPGVVIPDAYPRLILDAIRGDQQHFVRRDELRAAWAIFTPLMHAVDAGRLPVHPYPYGSRGPEEADELLARAGFMKNREYRWPHTAPSGGGVSGASVETPAMTGENGSKAAVALQVDDDFGALAGEGLEAKVKTAVASNRVVVFGRSTCPFCIEVTRTLMELGVPFVYYRVDQMPNGAQLHEELKRLTGQKTVPYVYINGALVGGCDATKALIASGEFDKMVGGASTGGKNALVVQGPPRLRLAGVDEDAPRVVGALFEFPNTVDNRVIRLVAVQVFFISLFLAIFAYKKEQSWHWVAVGLLTDFCLRFYAGAGISPLGSFAMMTAAAMDLVLPRLGIQTGPIWGAGPPKQFAVFVGVMFSAIIVVLQFCHAWQAATVVAAVLCFFAGLEAFLNFCAGCWFFQLAIKYGVVPDTVYMIHINTLPETKYHWREWTKRVNPGQPQRVREPFVSELRPGSKPTKIDLTYKVGKTDDWERESFDLVKYSKSAFFSAMIGPVGIAALFRFTSLMPTFATPELVWKIIALLSLPWTAFFLLPYLVKCIQYPHKIRQEWMHPMMNNAFSIPWMTLVVYAFLADHYSNTWAKVFFWIGSPLTMLFAIIIVGNWLATIRHEGHVNGGYQMAPIGCFIVAVMGPIIDPGYHEVCFFWFGFALLMWITLFVFTFQRTIVGYIADPRGRMFSAIWMAAPAVGSIAWTVLTAARWASTGGPARLPAEAAAMLAGVSAKDAMWWRVMDRTYGGGMDPTAMTLFYMAVSMALVLAWMVWRRYLWTDQYFMQMWAWGFTSAALSWAAVLYDLTIDTALSKVLAVCLIALACIINVVLVARTCAGVLRLKVFIPEHKWGPMSHLPLAQEGMRHALGALTDTAGALAADPSNARLAGRLSELWRSFRTVNDFYMDLKDEICFPQISAFFPGHHGKAMQQNAEMRRMEEEVQGLLAGLSAAAATPAAAGGANTSVDIDSYAGASLTDKLVAATTENQIVVVGRSTCPFCIEVTRTLADMGLAFPYFLVDKMPSGGALHEELKAATGQKTVPYVYANGKLLGGCDATKALIASGEFDKLLGGKAGAGGKAGGVDYAALQAGMERMAKFAVANFDYVEDHIRPVVRRYIPGPVQKKIMNDCFDARPAEEWFQVLPLVVQSLPTLGQRATYVRAFLWAMPERCQQFGVMLALGMDPVGWYRLRHVIPDIIPRGETGWKRF</sequence>
<dbReference type="InterPro" id="IPR025508">
    <property type="entry name" value="DUF4395"/>
</dbReference>
<protein>
    <recommendedName>
        <fullName evidence="12">Glucose-6-phosphate 1-dehydrogenase</fullName>
        <ecNumber evidence="12">1.1.1.49</ecNumber>
    </recommendedName>
</protein>
<comment type="pathway">
    <text evidence="2 12">Carbohydrate degradation; pentose phosphate pathway; D-ribulose 5-phosphate from D-glucose 6-phosphate (oxidative stage): step 1/3.</text>
</comment>
<dbReference type="GO" id="GO:0004345">
    <property type="term" value="F:glucose-6-phosphate dehydrogenase activity"/>
    <property type="evidence" value="ECO:0007669"/>
    <property type="project" value="UniProtKB-EC"/>
</dbReference>
<dbReference type="SUPFAM" id="SSF55347">
    <property type="entry name" value="Glyceraldehyde-3-phosphate dehydrogenase-like, C-terminal domain"/>
    <property type="match status" value="1"/>
</dbReference>
<keyword evidence="5 13" id="KW-0812">Transmembrane</keyword>
<evidence type="ECO:0000259" key="16">
    <source>
        <dbReference type="Pfam" id="PF02781"/>
    </source>
</evidence>
<dbReference type="Gene3D" id="1.50.10.150">
    <property type="entry name" value="Voltage-dependent anion channel"/>
    <property type="match status" value="1"/>
</dbReference>
<evidence type="ECO:0000256" key="8">
    <source>
        <dbReference type="ARBA" id="ARBA00023002"/>
    </source>
</evidence>